<dbReference type="Proteomes" id="UP001147747">
    <property type="component" value="Unassembled WGS sequence"/>
</dbReference>
<dbReference type="OrthoDB" id="5413703at2759"/>
<feature type="region of interest" description="Disordered" evidence="1">
    <location>
        <begin position="412"/>
        <end position="648"/>
    </location>
</feature>
<feature type="compositionally biased region" description="Polar residues" evidence="1">
    <location>
        <begin position="70"/>
        <end position="88"/>
    </location>
</feature>
<feature type="compositionally biased region" description="Pro residues" evidence="1">
    <location>
        <begin position="25"/>
        <end position="34"/>
    </location>
</feature>
<comment type="caution">
    <text evidence="3">The sequence shown here is derived from an EMBL/GenBank/DDBJ whole genome shotgun (WGS) entry which is preliminary data.</text>
</comment>
<dbReference type="GeneID" id="81373753"/>
<name>A0A9W9VR05_9EURO</name>
<feature type="compositionally biased region" description="Basic and acidic residues" evidence="1">
    <location>
        <begin position="614"/>
        <end position="632"/>
    </location>
</feature>
<dbReference type="PANTHER" id="PTHR39611:SF1">
    <property type="entry name" value="HYDROXYPROLINE-RICH GLYCOPROTEIN DZ-HRGP"/>
    <property type="match status" value="1"/>
</dbReference>
<dbReference type="RefSeq" id="XP_056485393.1">
    <property type="nucleotide sequence ID" value="XM_056634773.1"/>
</dbReference>
<dbReference type="Pfam" id="PF24355">
    <property type="entry name" value="DUF7514"/>
    <property type="match status" value="1"/>
</dbReference>
<evidence type="ECO:0000313" key="3">
    <source>
        <dbReference type="EMBL" id="KAJ5387595.1"/>
    </source>
</evidence>
<keyword evidence="4" id="KW-1185">Reference proteome</keyword>
<accession>A0A9W9VR05</accession>
<evidence type="ECO:0000256" key="1">
    <source>
        <dbReference type="SAM" id="MobiDB-lite"/>
    </source>
</evidence>
<organism evidence="3 4">
    <name type="scientific">Penicillium cosmopolitanum</name>
    <dbReference type="NCBI Taxonomy" id="1131564"/>
    <lineage>
        <taxon>Eukaryota</taxon>
        <taxon>Fungi</taxon>
        <taxon>Dikarya</taxon>
        <taxon>Ascomycota</taxon>
        <taxon>Pezizomycotina</taxon>
        <taxon>Eurotiomycetes</taxon>
        <taxon>Eurotiomycetidae</taxon>
        <taxon>Eurotiales</taxon>
        <taxon>Aspergillaceae</taxon>
        <taxon>Penicillium</taxon>
    </lineage>
</organism>
<feature type="compositionally biased region" description="Low complexity" evidence="1">
    <location>
        <begin position="496"/>
        <end position="529"/>
    </location>
</feature>
<sequence length="648" mass="71966">MAYDGYRSTPNPYQTGNMTSDPTDPYGPPHPPYPSRHENDYLNMPQLQMPQPASATSNMDQPYPEPPRPESTNSGHLNDAISSAVHSNESSAYLSPDVLQQITATVIQQLKASGLENSNLPGSGSGSGQPPARSQSLQPPYSAADLAPRPHSESPPIASQRSGSVPFVDPMSKSYDTHPYVPPSAYSNDPRSRTQQSPESFSRRRESMSSQGSQAPRPKGPERDTTVMEMTTLERIWGKLFEDGKPTKRLGQFLRGIAMHLIEDYPPGNTLVIVPDKLQKFYADTNVSLDKYPWKDIFDDRTSSISRLFRDVEVEHHLVQSADLKERPDIPGLTPKGFEKWATMMIQAHPDREYERLQKAVLNMPISNPDDKKERFPKEIPRRLFPDTADIQLREETEEYIMKHCGVDLPRITEEERELSRPSTAKRSPEPAISSSGRARSYERGRPPHTSASASAASSSAVIDDEDEEVTPSVSIERERKPYSAHPGGGKQYKESGSGHSRTGSSTSSFSTSRPADITGTTSTSNSTSEPLKHRPAEKFDRDSRYGRTGSGPASRRFSRTSRSSSRGMNTRPGDYRHSESDLHSSRDNTPRYEGISAADLYMESPTSVLPDSDDGRRFKDHRSSRSGDDYYRGMLGGHGGGPVKYYH</sequence>
<reference evidence="3" key="2">
    <citation type="journal article" date="2023" name="IMA Fungus">
        <title>Comparative genomic study of the Penicillium genus elucidates a diverse pangenome and 15 lateral gene transfer events.</title>
        <authorList>
            <person name="Petersen C."/>
            <person name="Sorensen T."/>
            <person name="Nielsen M.R."/>
            <person name="Sondergaard T.E."/>
            <person name="Sorensen J.L."/>
            <person name="Fitzpatrick D.A."/>
            <person name="Frisvad J.C."/>
            <person name="Nielsen K.L."/>
        </authorList>
    </citation>
    <scope>NUCLEOTIDE SEQUENCE</scope>
    <source>
        <strain evidence="3">IBT 29677</strain>
    </source>
</reference>
<feature type="region of interest" description="Disordered" evidence="1">
    <location>
        <begin position="115"/>
        <end position="225"/>
    </location>
</feature>
<reference evidence="3" key="1">
    <citation type="submission" date="2022-12" db="EMBL/GenBank/DDBJ databases">
        <authorList>
            <person name="Petersen C."/>
        </authorList>
    </citation>
    <scope>NUCLEOTIDE SEQUENCE</scope>
    <source>
        <strain evidence="3">IBT 29677</strain>
    </source>
</reference>
<feature type="compositionally biased region" description="Polar residues" evidence="1">
    <location>
        <begin position="8"/>
        <end position="20"/>
    </location>
</feature>
<feature type="region of interest" description="Disordered" evidence="1">
    <location>
        <begin position="1"/>
        <end position="88"/>
    </location>
</feature>
<feature type="compositionally biased region" description="Gly residues" evidence="1">
    <location>
        <begin position="635"/>
        <end position="648"/>
    </location>
</feature>
<dbReference type="AlphaFoldDB" id="A0A9W9VR05"/>
<dbReference type="EMBL" id="JAPZBU010000009">
    <property type="protein sequence ID" value="KAJ5387595.1"/>
    <property type="molecule type" value="Genomic_DNA"/>
</dbReference>
<feature type="compositionally biased region" description="Basic and acidic residues" evidence="1">
    <location>
        <begin position="574"/>
        <end position="591"/>
    </location>
</feature>
<dbReference type="InterPro" id="IPR055936">
    <property type="entry name" value="DUF7514"/>
</dbReference>
<evidence type="ECO:0000313" key="4">
    <source>
        <dbReference type="Proteomes" id="UP001147747"/>
    </source>
</evidence>
<feature type="compositionally biased region" description="Low complexity" evidence="1">
    <location>
        <begin position="451"/>
        <end position="461"/>
    </location>
</feature>
<dbReference type="PANTHER" id="PTHR39611">
    <property type="entry name" value="HYDROXYPROLINE-RICH GLYCOPROTEIN DZ-HRGP-RELATED"/>
    <property type="match status" value="1"/>
</dbReference>
<evidence type="ECO:0000259" key="2">
    <source>
        <dbReference type="Pfam" id="PF24355"/>
    </source>
</evidence>
<proteinExistence type="predicted"/>
<feature type="domain" description="DUF7514" evidence="2">
    <location>
        <begin position="240"/>
        <end position="399"/>
    </location>
</feature>
<feature type="compositionally biased region" description="Polar residues" evidence="1">
    <location>
        <begin position="45"/>
        <end position="60"/>
    </location>
</feature>
<gene>
    <name evidence="3" type="ORF">N7509_010136</name>
</gene>
<feature type="compositionally biased region" description="Basic and acidic residues" evidence="1">
    <location>
        <begin position="531"/>
        <end position="546"/>
    </location>
</feature>
<protein>
    <recommendedName>
        <fullName evidence="2">DUF7514 domain-containing protein</fullName>
    </recommendedName>
</protein>